<dbReference type="InParanoid" id="A0A4W6F4F8"/>
<keyword evidence="6" id="KW-0539">Nucleus</keyword>
<reference evidence="11 12" key="2">
    <citation type="submission" date="2025-04" db="UniProtKB">
        <authorList>
            <consortium name="RefSeq"/>
        </authorList>
    </citation>
    <scope>IDENTIFICATION</scope>
    <source>
        <tissue evidence="11 12">Brain</tissue>
    </source>
</reference>
<dbReference type="InterPro" id="IPR043404">
    <property type="entry name" value="ATAXIN1-like"/>
</dbReference>
<reference evidence="10" key="1">
    <citation type="submission" date="2015-09" db="EMBL/GenBank/DDBJ databases">
        <authorList>
            <person name="Sai Rama Sridatta P."/>
        </authorList>
    </citation>
    <scope>NUCLEOTIDE SEQUENCE [LARGE SCALE GENOMIC DNA]</scope>
</reference>
<comment type="subcellular location">
    <subcellularLocation>
        <location evidence="1">Nucleus</location>
    </subcellularLocation>
</comment>
<dbReference type="PROSITE" id="PS51148">
    <property type="entry name" value="AXH"/>
    <property type="match status" value="1"/>
</dbReference>
<dbReference type="RefSeq" id="XP_018535550.1">
    <property type="nucleotide sequence ID" value="XM_018680034.2"/>
</dbReference>
<feature type="compositionally biased region" description="Basic and acidic residues" evidence="7">
    <location>
        <begin position="41"/>
        <end position="54"/>
    </location>
</feature>
<dbReference type="GeneTree" id="ENSGT00390000005939"/>
<dbReference type="AlphaFoldDB" id="A0A4W6F4F8"/>
<evidence type="ECO:0000313" key="9">
    <source>
        <dbReference type="Ensembl" id="ENSLCAP00010045554.1"/>
    </source>
</evidence>
<proteinExistence type="predicted"/>
<dbReference type="GO" id="GO:0003723">
    <property type="term" value="F:RNA binding"/>
    <property type="evidence" value="ECO:0007669"/>
    <property type="project" value="InterPro"/>
</dbReference>
<feature type="region of interest" description="Disordered" evidence="7">
    <location>
        <begin position="1"/>
        <end position="68"/>
    </location>
</feature>
<feature type="domain" description="AXH" evidence="8">
    <location>
        <begin position="298"/>
        <end position="430"/>
    </location>
</feature>
<dbReference type="GO" id="GO:0000122">
    <property type="term" value="P:negative regulation of transcription by RNA polymerase II"/>
    <property type="evidence" value="ECO:0007669"/>
    <property type="project" value="TreeGrafter"/>
</dbReference>
<name>A0A4W6F4F8_LATCA</name>
<dbReference type="SUPFAM" id="SSF102031">
    <property type="entry name" value="AXH domain"/>
    <property type="match status" value="1"/>
</dbReference>
<sequence length="495" mass="55265">MESVSHDHNTSSTSAGRACSASVSDRQREPMSFAPNPVLVPDRDSLPLKKRDQRPSSPSQQQQCDAATFKAPYPYKSHGELKTKYTSPFQPVPRRVPALYQPWTQTHTSPRSKPHVLSAFREHHGWAEWREFNPLHPGWDFPHHYHHSHLPGTPAVQPGHPHHPSRFSPISLVSEGFHRMGGGYSWEQFKTSRDKSLNADRQSNGRNKGPYVRRREYFPRVEKASPPSLSTCLPHSPHEDQHNLLHKSTDVVKHPVSGHSFRGVSPVDNSNSAYTSMKEDTSKFSVLPSSEHASSSSSSSNRFPWLLPHFVAGSLIELRDGRLRRVEHLQTEDFLLGSLACPDLRLSCCTVQSISPSTSSSSVSRLLILLHDQQSQELVDVYVEYPFFVRGRGWSSCSPQRTARLCGLQCRQLSVGDVCLALTPVSALQPPPSATLEPKTSPRKSERGCESLSVSHPEVPPGPQQQEGGRKKGAEVVRRRHYSAPELRVPGTNCM</sequence>
<dbReference type="Proteomes" id="UP000314980">
    <property type="component" value="Unassembled WGS sequence"/>
</dbReference>
<evidence type="ECO:0000313" key="11">
    <source>
        <dbReference type="RefSeq" id="XP_018535550.1"/>
    </source>
</evidence>
<gene>
    <name evidence="9 11 12" type="primary">LOC108885619</name>
</gene>
<dbReference type="GO" id="GO:0003677">
    <property type="term" value="F:DNA binding"/>
    <property type="evidence" value="ECO:0007669"/>
    <property type="project" value="UniProtKB-KW"/>
</dbReference>
<keyword evidence="2" id="KW-0678">Repressor</keyword>
<dbReference type="Ensembl" id="ENSLCAT00010046665.1">
    <property type="protein sequence ID" value="ENSLCAP00010045554.1"/>
    <property type="gene ID" value="ENSLCAG00010021186.1"/>
</dbReference>
<keyword evidence="4" id="KW-0238">DNA-binding</keyword>
<dbReference type="GO" id="GO:0007399">
    <property type="term" value="P:nervous system development"/>
    <property type="evidence" value="ECO:0007669"/>
    <property type="project" value="TreeGrafter"/>
</dbReference>
<reference evidence="9" key="3">
    <citation type="submission" date="2025-05" db="UniProtKB">
        <authorList>
            <consortium name="Ensembl"/>
        </authorList>
    </citation>
    <scope>IDENTIFICATION</scope>
</reference>
<dbReference type="GO" id="GO:0005634">
    <property type="term" value="C:nucleus"/>
    <property type="evidence" value="ECO:0007669"/>
    <property type="project" value="UniProtKB-SubCell"/>
</dbReference>
<dbReference type="InterPro" id="IPR036096">
    <property type="entry name" value="Ataxin_AXH_dom_sf"/>
</dbReference>
<evidence type="ECO:0000256" key="7">
    <source>
        <dbReference type="SAM" id="MobiDB-lite"/>
    </source>
</evidence>
<dbReference type="GeneID" id="108885619"/>
<dbReference type="STRING" id="8187.ENSLCAP00010045554"/>
<feature type="compositionally biased region" description="Basic and acidic residues" evidence="7">
    <location>
        <begin position="213"/>
        <end position="223"/>
    </location>
</feature>
<keyword evidence="3" id="KW-0805">Transcription regulation</keyword>
<organism evidence="9 10">
    <name type="scientific">Lates calcarifer</name>
    <name type="common">Barramundi</name>
    <name type="synonym">Holocentrus calcarifer</name>
    <dbReference type="NCBI Taxonomy" id="8187"/>
    <lineage>
        <taxon>Eukaryota</taxon>
        <taxon>Metazoa</taxon>
        <taxon>Chordata</taxon>
        <taxon>Craniata</taxon>
        <taxon>Vertebrata</taxon>
        <taxon>Euteleostomi</taxon>
        <taxon>Actinopterygii</taxon>
        <taxon>Neopterygii</taxon>
        <taxon>Teleostei</taxon>
        <taxon>Neoteleostei</taxon>
        <taxon>Acanthomorphata</taxon>
        <taxon>Carangaria</taxon>
        <taxon>Carangaria incertae sedis</taxon>
        <taxon>Centropomidae</taxon>
        <taxon>Lates</taxon>
    </lineage>
</organism>
<evidence type="ECO:0000259" key="8">
    <source>
        <dbReference type="PROSITE" id="PS51148"/>
    </source>
</evidence>
<evidence type="ECO:0000256" key="6">
    <source>
        <dbReference type="ARBA" id="ARBA00023242"/>
    </source>
</evidence>
<dbReference type="KEGG" id="lcf:108885619"/>
<dbReference type="OrthoDB" id="10000452at2759"/>
<dbReference type="RefSeq" id="XP_018535551.1">
    <property type="nucleotide sequence ID" value="XM_018680035.2"/>
</dbReference>
<keyword evidence="10" id="KW-1185">Reference proteome</keyword>
<feature type="compositionally biased region" description="Basic and acidic residues" evidence="7">
    <location>
        <begin position="468"/>
        <end position="477"/>
    </location>
</feature>
<evidence type="ECO:0000313" key="10">
    <source>
        <dbReference type="Proteomes" id="UP000314980"/>
    </source>
</evidence>
<dbReference type="PANTHER" id="PTHR13392">
    <property type="entry name" value="ATAXIN 1"/>
    <property type="match status" value="1"/>
</dbReference>
<dbReference type="SMART" id="SM00536">
    <property type="entry name" value="AXH"/>
    <property type="match status" value="1"/>
</dbReference>
<feature type="region of interest" description="Disordered" evidence="7">
    <location>
        <begin position="430"/>
        <end position="495"/>
    </location>
</feature>
<dbReference type="Proteomes" id="UP000694890">
    <property type="component" value="Linkage group LG12"/>
</dbReference>
<keyword evidence="5" id="KW-0804">Transcription</keyword>
<dbReference type="PANTHER" id="PTHR13392:SF14">
    <property type="entry name" value="ATAXIN-1-LIKE"/>
    <property type="match status" value="1"/>
</dbReference>
<evidence type="ECO:0000256" key="4">
    <source>
        <dbReference type="ARBA" id="ARBA00023125"/>
    </source>
</evidence>
<protein>
    <submittedName>
        <fullName evidence="11 12">Uncharacterized protein LOC108885619</fullName>
    </submittedName>
</protein>
<feature type="region of interest" description="Disordered" evidence="7">
    <location>
        <begin position="255"/>
        <end position="275"/>
    </location>
</feature>
<evidence type="ECO:0000256" key="5">
    <source>
        <dbReference type="ARBA" id="ARBA00023163"/>
    </source>
</evidence>
<evidence type="ECO:0000256" key="3">
    <source>
        <dbReference type="ARBA" id="ARBA00023015"/>
    </source>
</evidence>
<evidence type="ECO:0000256" key="1">
    <source>
        <dbReference type="ARBA" id="ARBA00004123"/>
    </source>
</evidence>
<dbReference type="Pfam" id="PF08517">
    <property type="entry name" value="AXH"/>
    <property type="match status" value="1"/>
</dbReference>
<evidence type="ECO:0000313" key="12">
    <source>
        <dbReference type="RefSeq" id="XP_018535551.1"/>
    </source>
</evidence>
<feature type="region of interest" description="Disordered" evidence="7">
    <location>
        <begin position="193"/>
        <end position="241"/>
    </location>
</feature>
<accession>A0A4W6F4F8</accession>
<dbReference type="InterPro" id="IPR003652">
    <property type="entry name" value="Ataxin_AXH_dom"/>
</dbReference>
<evidence type="ECO:0000256" key="2">
    <source>
        <dbReference type="ARBA" id="ARBA00022491"/>
    </source>
</evidence>